<keyword evidence="1" id="KW-0812">Transmembrane</keyword>
<name>A0A133UNN1_9EURY</name>
<dbReference type="EMBL" id="LHXO01000005">
    <property type="protein sequence ID" value="KXA95771.1"/>
    <property type="molecule type" value="Genomic_DNA"/>
</dbReference>
<dbReference type="InterPro" id="IPR058581">
    <property type="entry name" value="TM_HPP"/>
</dbReference>
<dbReference type="PANTHER" id="PTHR33741">
    <property type="entry name" value="TRANSMEMBRANE PROTEIN DDB_G0269096-RELATED"/>
    <property type="match status" value="1"/>
</dbReference>
<evidence type="ECO:0000259" key="2">
    <source>
        <dbReference type="Pfam" id="PF04982"/>
    </source>
</evidence>
<feature type="domain" description="HPP transmembrane region" evidence="2">
    <location>
        <begin position="9"/>
        <end position="143"/>
    </location>
</feature>
<dbReference type="Pfam" id="PF04982">
    <property type="entry name" value="TM_HPP"/>
    <property type="match status" value="1"/>
</dbReference>
<dbReference type="Proteomes" id="UP000070284">
    <property type="component" value="Unassembled WGS sequence"/>
</dbReference>
<dbReference type="InterPro" id="IPR007065">
    <property type="entry name" value="HPP"/>
</dbReference>
<reference evidence="3 4" key="1">
    <citation type="journal article" date="2016" name="Sci. Rep.">
        <title>Metabolic traits of an uncultured archaeal lineage -MSBL1- from brine pools of the Red Sea.</title>
        <authorList>
            <person name="Mwirichia R."/>
            <person name="Alam I."/>
            <person name="Rashid M."/>
            <person name="Vinu M."/>
            <person name="Ba-Alawi W."/>
            <person name="Anthony Kamau A."/>
            <person name="Kamanda Ngugi D."/>
            <person name="Goker M."/>
            <person name="Klenk H.P."/>
            <person name="Bajic V."/>
            <person name="Stingl U."/>
        </authorList>
    </citation>
    <scope>NUCLEOTIDE SEQUENCE [LARGE SCALE GENOMIC DNA]</scope>
    <source>
        <strain evidence="3">SCGC-AAA259E19</strain>
    </source>
</reference>
<sequence>MEIIDEKVRKKWKNYLWQSAIAGLSIAVILVFFASIVGLVIVAAVGATSFTVFTIPNHKTARARSVFGGQAIGAIVGLICSTFFLDPIRGGAGVSLAALLMVTLNAEHPPAAGTALGLSIDPSLEGALFVLAASGILSLTGFLLSEYLKDLT</sequence>
<evidence type="ECO:0000256" key="1">
    <source>
        <dbReference type="SAM" id="Phobius"/>
    </source>
</evidence>
<keyword evidence="4" id="KW-1185">Reference proteome</keyword>
<keyword evidence="1" id="KW-0472">Membrane</keyword>
<feature type="transmembrane region" description="Helical" evidence="1">
    <location>
        <begin position="67"/>
        <end position="85"/>
    </location>
</feature>
<protein>
    <recommendedName>
        <fullName evidence="2">HPP transmembrane region domain-containing protein</fullName>
    </recommendedName>
</protein>
<feature type="transmembrane region" description="Helical" evidence="1">
    <location>
        <begin position="90"/>
        <end position="106"/>
    </location>
</feature>
<keyword evidence="1" id="KW-1133">Transmembrane helix</keyword>
<evidence type="ECO:0000313" key="3">
    <source>
        <dbReference type="EMBL" id="KXA95771.1"/>
    </source>
</evidence>
<organism evidence="3 4">
    <name type="scientific">candidate division MSBL1 archaeon SCGC-AAA259E19</name>
    <dbReference type="NCBI Taxonomy" id="1698264"/>
    <lineage>
        <taxon>Archaea</taxon>
        <taxon>Methanobacteriati</taxon>
        <taxon>Methanobacteriota</taxon>
        <taxon>candidate division MSBL1</taxon>
    </lineage>
</organism>
<feature type="transmembrane region" description="Helical" evidence="1">
    <location>
        <begin position="126"/>
        <end position="148"/>
    </location>
</feature>
<evidence type="ECO:0000313" key="4">
    <source>
        <dbReference type="Proteomes" id="UP000070284"/>
    </source>
</evidence>
<dbReference type="AlphaFoldDB" id="A0A133UNN1"/>
<dbReference type="PANTHER" id="PTHR33741:SF5">
    <property type="entry name" value="TRANSMEMBRANE PROTEIN DDB_G0269096-RELATED"/>
    <property type="match status" value="1"/>
</dbReference>
<gene>
    <name evidence="3" type="ORF">AKJ65_00715</name>
</gene>
<comment type="caution">
    <text evidence="3">The sequence shown here is derived from an EMBL/GenBank/DDBJ whole genome shotgun (WGS) entry which is preliminary data.</text>
</comment>
<proteinExistence type="predicted"/>
<feature type="transmembrane region" description="Helical" evidence="1">
    <location>
        <begin position="21"/>
        <end position="47"/>
    </location>
</feature>
<accession>A0A133UNN1</accession>